<dbReference type="InterPro" id="IPR028973">
    <property type="entry name" value="PhnB-like"/>
</dbReference>
<gene>
    <name evidence="2" type="ORF">GCM10011482_12880</name>
</gene>
<feature type="domain" description="PhnB-like" evidence="1">
    <location>
        <begin position="133"/>
        <end position="244"/>
    </location>
</feature>
<dbReference type="Proteomes" id="UP000622610">
    <property type="component" value="Unassembled WGS sequence"/>
</dbReference>
<name>A0A917JFC2_9ENTE</name>
<dbReference type="AlphaFoldDB" id="A0A917JFC2"/>
<dbReference type="Gene3D" id="3.10.180.10">
    <property type="entry name" value="2,3-Dihydroxybiphenyl 1,2-Dioxygenase, domain 1"/>
    <property type="match status" value="1"/>
</dbReference>
<dbReference type="EMBL" id="BMDT01000004">
    <property type="protein sequence ID" value="GGI65634.1"/>
    <property type="molecule type" value="Genomic_DNA"/>
</dbReference>
<comment type="caution">
    <text evidence="2">The sequence shown here is derived from an EMBL/GenBank/DDBJ whole genome shotgun (WGS) entry which is preliminary data.</text>
</comment>
<dbReference type="Pfam" id="PF06983">
    <property type="entry name" value="3-dmu-9_3-mt"/>
    <property type="match status" value="2"/>
</dbReference>
<dbReference type="CDD" id="cd06588">
    <property type="entry name" value="PhnB_like"/>
    <property type="match status" value="2"/>
</dbReference>
<dbReference type="RefSeq" id="WP_188367467.1">
    <property type="nucleotide sequence ID" value="NZ_BMDT01000004.1"/>
</dbReference>
<dbReference type="Gene3D" id="3.30.720.110">
    <property type="match status" value="1"/>
</dbReference>
<dbReference type="InterPro" id="IPR029068">
    <property type="entry name" value="Glyas_Bleomycin-R_OHBP_Dase"/>
</dbReference>
<reference evidence="2" key="2">
    <citation type="submission" date="2020-09" db="EMBL/GenBank/DDBJ databases">
        <authorList>
            <person name="Sun Q."/>
            <person name="Sedlacek I."/>
        </authorList>
    </citation>
    <scope>NUCLEOTIDE SEQUENCE</scope>
    <source>
        <strain evidence="2">CCM 8433</strain>
    </source>
</reference>
<evidence type="ECO:0000259" key="1">
    <source>
        <dbReference type="Pfam" id="PF06983"/>
    </source>
</evidence>
<feature type="domain" description="PhnB-like" evidence="1">
    <location>
        <begin position="3"/>
        <end position="125"/>
    </location>
</feature>
<reference evidence="2" key="1">
    <citation type="journal article" date="2014" name="Int. J. Syst. Evol. Microbiol.">
        <title>Complete genome sequence of Corynebacterium casei LMG S-19264T (=DSM 44701T), isolated from a smear-ripened cheese.</title>
        <authorList>
            <consortium name="US DOE Joint Genome Institute (JGI-PGF)"/>
            <person name="Walter F."/>
            <person name="Albersmeier A."/>
            <person name="Kalinowski J."/>
            <person name="Ruckert C."/>
        </authorList>
    </citation>
    <scope>NUCLEOTIDE SEQUENCE</scope>
    <source>
        <strain evidence="2">CCM 8433</strain>
    </source>
</reference>
<proteinExistence type="predicted"/>
<sequence length="293" mass="33661">MKKIYPCLWLDNQAQEAAKFYTTVFEKGAINDTQYYLDDLHKPKGSVLTVDLTLANQRFILLNGGSDFKITPAISFFVDCETKEELEALWHALLEGGFALMPLQAYPFSEYFGWVQDRFGVTWQLALSNIPQRISPAVMFANEKFGQAKQAMTQWLSLFPRSEILLEVPDGENLQQALFTLNDMPFRVMDSPGKHDFGFTMGISFCVDCEDQAEIDYLWENLTQDGKEWDCGWLEDRYGVAWQIEPANWVHLVDTSHPERAQAVTNELYKMKKIDIARLEAVYNQFTEDNGST</sequence>
<organism evidence="2 3">
    <name type="scientific">Enterococcus alcedinis</name>
    <dbReference type="NCBI Taxonomy" id="1274384"/>
    <lineage>
        <taxon>Bacteria</taxon>
        <taxon>Bacillati</taxon>
        <taxon>Bacillota</taxon>
        <taxon>Bacilli</taxon>
        <taxon>Lactobacillales</taxon>
        <taxon>Enterococcaceae</taxon>
        <taxon>Enterococcus</taxon>
    </lineage>
</organism>
<dbReference type="PANTHER" id="PTHR33990">
    <property type="entry name" value="PROTEIN YJDN-RELATED"/>
    <property type="match status" value="1"/>
</dbReference>
<evidence type="ECO:0000313" key="2">
    <source>
        <dbReference type="EMBL" id="GGI65634.1"/>
    </source>
</evidence>
<keyword evidence="3" id="KW-1185">Reference proteome</keyword>
<protein>
    <submittedName>
        <fullName evidence="2">VOC family protein</fullName>
    </submittedName>
</protein>
<accession>A0A917JFC2</accession>
<dbReference type="Gene3D" id="3.30.720.100">
    <property type="match status" value="1"/>
</dbReference>
<dbReference type="SUPFAM" id="SSF54593">
    <property type="entry name" value="Glyoxalase/Bleomycin resistance protein/Dihydroxybiphenyl dioxygenase"/>
    <property type="match status" value="2"/>
</dbReference>
<evidence type="ECO:0000313" key="3">
    <source>
        <dbReference type="Proteomes" id="UP000622610"/>
    </source>
</evidence>